<dbReference type="RefSeq" id="WP_131821869.1">
    <property type="nucleotide sequence ID" value="NZ_FNEJ01000028.1"/>
</dbReference>
<evidence type="ECO:0000313" key="3">
    <source>
        <dbReference type="Proteomes" id="UP000199093"/>
    </source>
</evidence>
<evidence type="ECO:0000256" key="1">
    <source>
        <dbReference type="SAM" id="MobiDB-lite"/>
    </source>
</evidence>
<reference evidence="2 3" key="1">
    <citation type="submission" date="2016-10" db="EMBL/GenBank/DDBJ databases">
        <authorList>
            <person name="de Groot N.N."/>
        </authorList>
    </citation>
    <scope>NUCLEOTIDE SEQUENCE [LARGE SCALE GENOMIC DNA]</scope>
    <source>
        <strain evidence="2 3">DSM 26424</strain>
    </source>
</reference>
<protein>
    <submittedName>
        <fullName evidence="2">Uncharacterized protein</fullName>
    </submittedName>
</protein>
<accession>A0A1G8T5I1</accession>
<name>A0A1G8T5I1_9RHOB</name>
<organism evidence="2 3">
    <name type="scientific">Salipiger marinus</name>
    <dbReference type="NCBI Taxonomy" id="555512"/>
    <lineage>
        <taxon>Bacteria</taxon>
        <taxon>Pseudomonadati</taxon>
        <taxon>Pseudomonadota</taxon>
        <taxon>Alphaproteobacteria</taxon>
        <taxon>Rhodobacterales</taxon>
        <taxon>Roseobacteraceae</taxon>
        <taxon>Salipiger</taxon>
    </lineage>
</organism>
<gene>
    <name evidence="2" type="ORF">SAMN04487993_10284</name>
</gene>
<feature type="region of interest" description="Disordered" evidence="1">
    <location>
        <begin position="1"/>
        <end position="26"/>
    </location>
</feature>
<dbReference type="EMBL" id="FNEJ01000028">
    <property type="protein sequence ID" value="SDJ36733.1"/>
    <property type="molecule type" value="Genomic_DNA"/>
</dbReference>
<dbReference type="STRING" id="555512.SAMN04487993_10284"/>
<dbReference type="AlphaFoldDB" id="A0A1G8T5I1"/>
<sequence>MTDIAMTTARGADPRGDAGRPAQSADMTRPVDPILAFGLRAQAVAVKAQASCLTEREMLGLVEALLDWAGEDVRARDAVREFLALCRHDVPAAGRFLQEWLEGWICVISDNWPGDVLAGLEGEAPGPLPAGWRHVAACLPPIGGAGHG</sequence>
<proteinExistence type="predicted"/>
<keyword evidence="3" id="KW-1185">Reference proteome</keyword>
<evidence type="ECO:0000313" key="2">
    <source>
        <dbReference type="EMBL" id="SDJ36733.1"/>
    </source>
</evidence>
<dbReference type="Proteomes" id="UP000199093">
    <property type="component" value="Unassembled WGS sequence"/>
</dbReference>
<dbReference type="OrthoDB" id="7882582at2"/>